<reference evidence="2" key="1">
    <citation type="submission" date="2022-11" db="EMBL/GenBank/DDBJ databases">
        <authorList>
            <person name="Petersen C."/>
        </authorList>
    </citation>
    <scope>NUCLEOTIDE SEQUENCE</scope>
    <source>
        <strain evidence="2">IBT 30069</strain>
    </source>
</reference>
<organism evidence="2 3">
    <name type="scientific">Penicillium angulare</name>
    <dbReference type="NCBI Taxonomy" id="116970"/>
    <lineage>
        <taxon>Eukaryota</taxon>
        <taxon>Fungi</taxon>
        <taxon>Dikarya</taxon>
        <taxon>Ascomycota</taxon>
        <taxon>Pezizomycotina</taxon>
        <taxon>Eurotiomycetes</taxon>
        <taxon>Eurotiomycetidae</taxon>
        <taxon>Eurotiales</taxon>
        <taxon>Aspergillaceae</taxon>
        <taxon>Penicillium</taxon>
    </lineage>
</organism>
<evidence type="ECO:0000313" key="2">
    <source>
        <dbReference type="EMBL" id="KAJ5093637.1"/>
    </source>
</evidence>
<evidence type="ECO:0000256" key="1">
    <source>
        <dbReference type="SAM" id="Phobius"/>
    </source>
</evidence>
<dbReference type="EMBL" id="JAPQKH010000006">
    <property type="protein sequence ID" value="KAJ5093637.1"/>
    <property type="molecule type" value="Genomic_DNA"/>
</dbReference>
<keyword evidence="1" id="KW-0472">Membrane</keyword>
<feature type="transmembrane region" description="Helical" evidence="1">
    <location>
        <begin position="26"/>
        <end position="49"/>
    </location>
</feature>
<dbReference type="AlphaFoldDB" id="A0A9W9F526"/>
<accession>A0A9W9F526</accession>
<sequence>MDLNGPALAPPAGITSNLDNPPNNNALAIGVFSTCAAIATICFLMRAYARIFLLKKVQIEEGEILFQSLEEVKLTMAFDYRTDIMRICLSALLLAID</sequence>
<evidence type="ECO:0000313" key="3">
    <source>
        <dbReference type="Proteomes" id="UP001149165"/>
    </source>
</evidence>
<name>A0A9W9F526_9EURO</name>
<gene>
    <name evidence="2" type="ORF">N7456_009498</name>
</gene>
<comment type="caution">
    <text evidence="2">The sequence shown here is derived from an EMBL/GenBank/DDBJ whole genome shotgun (WGS) entry which is preliminary data.</text>
</comment>
<keyword evidence="1" id="KW-0812">Transmembrane</keyword>
<proteinExistence type="predicted"/>
<dbReference type="Proteomes" id="UP001149165">
    <property type="component" value="Unassembled WGS sequence"/>
</dbReference>
<keyword evidence="3" id="KW-1185">Reference proteome</keyword>
<protein>
    <submittedName>
        <fullName evidence="2">Uncharacterized protein</fullName>
    </submittedName>
</protein>
<reference evidence="2" key="2">
    <citation type="journal article" date="2023" name="IMA Fungus">
        <title>Comparative genomic study of the Penicillium genus elucidates a diverse pangenome and 15 lateral gene transfer events.</title>
        <authorList>
            <person name="Petersen C."/>
            <person name="Sorensen T."/>
            <person name="Nielsen M.R."/>
            <person name="Sondergaard T.E."/>
            <person name="Sorensen J.L."/>
            <person name="Fitzpatrick D.A."/>
            <person name="Frisvad J.C."/>
            <person name="Nielsen K.L."/>
        </authorList>
    </citation>
    <scope>NUCLEOTIDE SEQUENCE</scope>
    <source>
        <strain evidence="2">IBT 30069</strain>
    </source>
</reference>
<keyword evidence="1" id="KW-1133">Transmembrane helix</keyword>
<dbReference type="OrthoDB" id="4682787at2759"/>